<sequence length="394" mass="43914">MEARMDRIEERLKRISAIEVSIGEFRSEVRMMFRGLAQRFDELLLHYGIVSTSIDGIKAPNLAATKWNPISGDPHPVAIEVFPTVRAPNLVHKQSNQTALLPQIHHNSLVIDPSVSPLFLSISSSITSDPLVTATKSSFGFCGSLGRNCFASIKPPPWPPPLLFLLPLIFEVSSIPYSACLNDCVSEDAATMITLLQGENHGDRMGRGTIPYVCAFQRFLVHELYGFHFWPPDYSRDVWAIFHFMLLTYLSVSRFNTHLKALCLSSTSGSTICCVRQCLSLVLSVFDGLQFGAVFMGVIDRLAYGDLIVGHVVEHVGDLCCAHRIPYYEPSFATSFRLWVSSSPHAKGQNNTTGSWGSSWGLQVGLDCGVYVSSVLQFPFMYLFLSTLRTRWMF</sequence>
<dbReference type="AlphaFoldDB" id="A0AAP0JFA6"/>
<comment type="caution">
    <text evidence="1">The sequence shown here is derived from an EMBL/GenBank/DDBJ whole genome shotgun (WGS) entry which is preliminary data.</text>
</comment>
<dbReference type="EMBL" id="JBBNAG010000005">
    <property type="protein sequence ID" value="KAK9133101.1"/>
    <property type="molecule type" value="Genomic_DNA"/>
</dbReference>
<proteinExistence type="predicted"/>
<reference evidence="1 2" key="1">
    <citation type="submission" date="2024-01" db="EMBL/GenBank/DDBJ databases">
        <title>Genome assemblies of Stephania.</title>
        <authorList>
            <person name="Yang L."/>
        </authorList>
    </citation>
    <scope>NUCLEOTIDE SEQUENCE [LARGE SCALE GENOMIC DNA]</scope>
    <source>
        <strain evidence="1">JXDWG</strain>
        <tissue evidence="1">Leaf</tissue>
    </source>
</reference>
<dbReference type="Proteomes" id="UP001419268">
    <property type="component" value="Unassembled WGS sequence"/>
</dbReference>
<evidence type="ECO:0000313" key="2">
    <source>
        <dbReference type="Proteomes" id="UP001419268"/>
    </source>
</evidence>
<evidence type="ECO:0000313" key="1">
    <source>
        <dbReference type="EMBL" id="KAK9133101.1"/>
    </source>
</evidence>
<name>A0AAP0JFA6_9MAGN</name>
<organism evidence="1 2">
    <name type="scientific">Stephania cephalantha</name>
    <dbReference type="NCBI Taxonomy" id="152367"/>
    <lineage>
        <taxon>Eukaryota</taxon>
        <taxon>Viridiplantae</taxon>
        <taxon>Streptophyta</taxon>
        <taxon>Embryophyta</taxon>
        <taxon>Tracheophyta</taxon>
        <taxon>Spermatophyta</taxon>
        <taxon>Magnoliopsida</taxon>
        <taxon>Ranunculales</taxon>
        <taxon>Menispermaceae</taxon>
        <taxon>Menispermoideae</taxon>
        <taxon>Cissampelideae</taxon>
        <taxon>Stephania</taxon>
    </lineage>
</organism>
<accession>A0AAP0JFA6</accession>
<gene>
    <name evidence="1" type="ORF">Scep_012629</name>
</gene>
<protein>
    <submittedName>
        <fullName evidence="1">Uncharacterized protein</fullName>
    </submittedName>
</protein>
<keyword evidence="2" id="KW-1185">Reference proteome</keyword>